<organism evidence="2 3">
    <name type="scientific">Prevotella bivia</name>
    <dbReference type="NCBI Taxonomy" id="28125"/>
    <lineage>
        <taxon>Bacteria</taxon>
        <taxon>Pseudomonadati</taxon>
        <taxon>Bacteroidota</taxon>
        <taxon>Bacteroidia</taxon>
        <taxon>Bacteroidales</taxon>
        <taxon>Prevotellaceae</taxon>
        <taxon>Prevotella</taxon>
    </lineage>
</organism>
<reference evidence="2 3" key="1">
    <citation type="submission" date="2016-02" db="EMBL/GenBank/DDBJ databases">
        <authorList>
            <person name="Wen L."/>
            <person name="He K."/>
            <person name="Yang H."/>
        </authorList>
    </citation>
    <scope>NUCLEOTIDE SEQUENCE [LARGE SCALE GENOMIC DNA]</scope>
    <source>
        <strain evidence="2 3">GED7880</strain>
    </source>
</reference>
<dbReference type="Proteomes" id="UP000070093">
    <property type="component" value="Unassembled WGS sequence"/>
</dbReference>
<protein>
    <submittedName>
        <fullName evidence="2">Uncharacterized protein</fullName>
    </submittedName>
</protein>
<comment type="caution">
    <text evidence="2">The sequence shown here is derived from an EMBL/GenBank/DDBJ whole genome shotgun (WGS) entry which is preliminary data.</text>
</comment>
<keyword evidence="1" id="KW-1133">Transmembrane helix</keyword>
<sequence length="63" mass="7466">MILLVFISISFKFTISIFYLLSTHFINEKITKRLHFQKLKNKKDNLSFKQKSSAEAMAYNTTF</sequence>
<accession>A0A137SY37</accession>
<dbReference type="EMBL" id="LTAG01000051">
    <property type="protein sequence ID" value="KXO17297.1"/>
    <property type="molecule type" value="Genomic_DNA"/>
</dbReference>
<gene>
    <name evidence="2" type="ORF">HMPREF3202_01255</name>
</gene>
<dbReference type="AlphaFoldDB" id="A0A137SY37"/>
<evidence type="ECO:0000313" key="3">
    <source>
        <dbReference type="Proteomes" id="UP000070093"/>
    </source>
</evidence>
<keyword evidence="1" id="KW-0812">Transmembrane</keyword>
<keyword evidence="1" id="KW-0472">Membrane</keyword>
<dbReference type="STRING" id="28125.HMPREF3202_01255"/>
<evidence type="ECO:0000313" key="2">
    <source>
        <dbReference type="EMBL" id="KXO17297.1"/>
    </source>
</evidence>
<evidence type="ECO:0000256" key="1">
    <source>
        <dbReference type="SAM" id="Phobius"/>
    </source>
</evidence>
<name>A0A137SY37_9BACT</name>
<proteinExistence type="predicted"/>
<feature type="transmembrane region" description="Helical" evidence="1">
    <location>
        <begin position="6"/>
        <end position="26"/>
    </location>
</feature>